<organism evidence="1 2">
    <name type="scientific">Methylobacterium brachiatum</name>
    <dbReference type="NCBI Taxonomy" id="269660"/>
    <lineage>
        <taxon>Bacteria</taxon>
        <taxon>Pseudomonadati</taxon>
        <taxon>Pseudomonadota</taxon>
        <taxon>Alphaproteobacteria</taxon>
        <taxon>Hyphomicrobiales</taxon>
        <taxon>Methylobacteriaceae</taxon>
        <taxon>Methylobacterium</taxon>
    </lineage>
</organism>
<dbReference type="Proteomes" id="UP001223420">
    <property type="component" value="Unassembled WGS sequence"/>
</dbReference>
<dbReference type="RefSeq" id="WP_230366737.1">
    <property type="nucleotide sequence ID" value="NZ_JAJALK010000007.1"/>
</dbReference>
<dbReference type="AlphaFoldDB" id="A0AAJ1WX43"/>
<protein>
    <submittedName>
        <fullName evidence="1">Uncharacterized protein</fullName>
    </submittedName>
</protein>
<proteinExistence type="predicted"/>
<name>A0AAJ1WX43_9HYPH</name>
<evidence type="ECO:0000313" key="2">
    <source>
        <dbReference type="Proteomes" id="UP001223420"/>
    </source>
</evidence>
<accession>A0AAJ1WX43</accession>
<comment type="caution">
    <text evidence="1">The sequence shown here is derived from an EMBL/GenBank/DDBJ whole genome shotgun (WGS) entry which is preliminary data.</text>
</comment>
<sequence length="199" mass="21912">MSDPSEQLNDVLVRFHEAVDAITPEVIDAWTSAYPQYADAIRSEALEILNLGYHGGATETDSQSRDYAAKVQAAVGRAAEREDKTEVPDLRAALERQHLDVRTFAGKLGIARSIVSDIGTGQIVPSTIPAWFRRAGADCLGCAIEWFEAILENSRPRPMTAAFKASDLPTTGRARTWEEAIRASSMSEDRKTFWLTGKE</sequence>
<dbReference type="EMBL" id="JAUSWL010000007">
    <property type="protein sequence ID" value="MDQ0544977.1"/>
    <property type="molecule type" value="Genomic_DNA"/>
</dbReference>
<gene>
    <name evidence="1" type="ORF">QO001_003915</name>
</gene>
<reference evidence="1" key="1">
    <citation type="submission" date="2023-07" db="EMBL/GenBank/DDBJ databases">
        <title>Genomic Encyclopedia of Type Strains, Phase IV (KMG-IV): sequencing the most valuable type-strain genomes for metagenomic binning, comparative biology and taxonomic classification.</title>
        <authorList>
            <person name="Goeker M."/>
        </authorList>
    </citation>
    <scope>NUCLEOTIDE SEQUENCE</scope>
    <source>
        <strain evidence="1">DSM 19569</strain>
    </source>
</reference>
<evidence type="ECO:0000313" key="1">
    <source>
        <dbReference type="EMBL" id="MDQ0544977.1"/>
    </source>
</evidence>